<dbReference type="Proteomes" id="UP001143747">
    <property type="component" value="Unassembled WGS sequence"/>
</dbReference>
<organism evidence="3 4">
    <name type="scientific">Methanogenium marinum</name>
    <dbReference type="NCBI Taxonomy" id="348610"/>
    <lineage>
        <taxon>Archaea</taxon>
        <taxon>Methanobacteriati</taxon>
        <taxon>Methanobacteriota</taxon>
        <taxon>Stenosarchaea group</taxon>
        <taxon>Methanomicrobia</taxon>
        <taxon>Methanomicrobiales</taxon>
        <taxon>Methanomicrobiaceae</taxon>
        <taxon>Methanogenium</taxon>
    </lineage>
</organism>
<dbReference type="Gene3D" id="3.40.50.2000">
    <property type="entry name" value="Glycogen Phosphorylase B"/>
    <property type="match status" value="2"/>
</dbReference>
<dbReference type="Pfam" id="PF13528">
    <property type="entry name" value="Glyco_trans_1_3"/>
    <property type="match status" value="1"/>
</dbReference>
<evidence type="ECO:0000256" key="1">
    <source>
        <dbReference type="ARBA" id="ARBA00006962"/>
    </source>
</evidence>
<dbReference type="PANTHER" id="PTHR21015">
    <property type="entry name" value="UDP-N-ACETYLGLUCOSAMINE--N-ACETYLMURAMYL-(PENTAPEPTIDE) PYROPHOSPHORYL-UNDECAPRENOL N-ACETYLGLUCOSAMINE TRANSFERASE 1"/>
    <property type="match status" value="1"/>
</dbReference>
<sequence>MANTSHPHHSQTRTENSGHPIILFFVCGEGLGHTSRCLKAAQYCEAQGAVCHLAAYGQSHAFLTKSEWPRLRTIPREVTLAGNMGLFCIRKTLWNSKAVPRDLARSYRQARALIADIKPDIVIADTMYAPVEAARREEVPVLFITNQNSFSTLAGGGENGWAALGRLVSWYLTLPDKVIIPDFAPPATVSRFNIEIPPGRENQYRFIGPLIDISREHYPCAKKTIFVSFGGEPFKIPLYRHLAEIAGRRSDLAFEVFAQVPGLPETTDNFHTHGYVPDLLAHLCCAEVAILHGGLTTLHEALFFGKPVVMVIDPHHPEQGNNARAITEMGAGVMIRGDEADTERLEAAIEEARQLSVPDLSTRYTAENGRMLLWKEIQETLHHPR</sequence>
<proteinExistence type="inferred from homology"/>
<evidence type="ECO:0000259" key="2">
    <source>
        <dbReference type="Pfam" id="PF04101"/>
    </source>
</evidence>
<dbReference type="Pfam" id="PF04101">
    <property type="entry name" value="Glyco_tran_28_C"/>
    <property type="match status" value="1"/>
</dbReference>
<feature type="domain" description="Glycosyl transferase family 28 C-terminal" evidence="2">
    <location>
        <begin position="263"/>
        <end position="354"/>
    </location>
</feature>
<evidence type="ECO:0000313" key="4">
    <source>
        <dbReference type="Proteomes" id="UP001143747"/>
    </source>
</evidence>
<dbReference type="RefSeq" id="WP_274924612.1">
    <property type="nucleotide sequence ID" value="NZ_JAKELO010000002.1"/>
</dbReference>
<comment type="similarity">
    <text evidence="1">Belongs to the glycosyltransferase 28 family.</text>
</comment>
<dbReference type="PANTHER" id="PTHR21015:SF22">
    <property type="entry name" value="GLYCOSYLTRANSFERASE"/>
    <property type="match status" value="1"/>
</dbReference>
<accession>A0A9Q4KV55</accession>
<protein>
    <submittedName>
        <fullName evidence="3">Glycosyl transferase family 28</fullName>
    </submittedName>
</protein>
<dbReference type="GO" id="GO:0016758">
    <property type="term" value="F:hexosyltransferase activity"/>
    <property type="evidence" value="ECO:0007669"/>
    <property type="project" value="InterPro"/>
</dbReference>
<dbReference type="SUPFAM" id="SSF53756">
    <property type="entry name" value="UDP-Glycosyltransferase/glycogen phosphorylase"/>
    <property type="match status" value="1"/>
</dbReference>
<keyword evidence="4" id="KW-1185">Reference proteome</keyword>
<keyword evidence="3" id="KW-0808">Transferase</keyword>
<name>A0A9Q4KV55_9EURY</name>
<dbReference type="EMBL" id="JAKELO010000002">
    <property type="protein sequence ID" value="MDE4907971.1"/>
    <property type="molecule type" value="Genomic_DNA"/>
</dbReference>
<reference evidence="3" key="1">
    <citation type="submission" date="2022-01" db="EMBL/GenBank/DDBJ databases">
        <title>Draft genome of Methanogenium marinum DSM 15558.</title>
        <authorList>
            <person name="Chen S.-C."/>
            <person name="You Y.-T."/>
        </authorList>
    </citation>
    <scope>NUCLEOTIDE SEQUENCE</scope>
    <source>
        <strain evidence="3">DSM 15558</strain>
    </source>
</reference>
<evidence type="ECO:0000313" key="3">
    <source>
        <dbReference type="EMBL" id="MDE4907971.1"/>
    </source>
</evidence>
<comment type="caution">
    <text evidence="3">The sequence shown here is derived from an EMBL/GenBank/DDBJ whole genome shotgun (WGS) entry which is preliminary data.</text>
</comment>
<dbReference type="InterPro" id="IPR007235">
    <property type="entry name" value="Glyco_trans_28_C"/>
</dbReference>
<gene>
    <name evidence="3" type="ORF">L0665_05030</name>
</gene>
<dbReference type="AlphaFoldDB" id="A0A9Q4KV55"/>